<comment type="caution">
    <text evidence="2">The sequence shown here is derived from an EMBL/GenBank/DDBJ whole genome shotgun (WGS) entry which is preliminary data.</text>
</comment>
<dbReference type="RefSeq" id="WP_169250410.1">
    <property type="nucleotide sequence ID" value="NZ_SPMZ01000077.1"/>
</dbReference>
<keyword evidence="1" id="KW-1133">Transmembrane helix</keyword>
<organism evidence="2 3">
    <name type="scientific">Candidatus Competibacter phosphatis</name>
    <dbReference type="NCBI Taxonomy" id="221280"/>
    <lineage>
        <taxon>Bacteria</taxon>
        <taxon>Pseudomonadati</taxon>
        <taxon>Pseudomonadota</taxon>
        <taxon>Gammaproteobacteria</taxon>
        <taxon>Candidatus Competibacteraceae</taxon>
        <taxon>Candidatus Competibacter</taxon>
    </lineage>
</organism>
<feature type="transmembrane region" description="Helical" evidence="1">
    <location>
        <begin position="88"/>
        <end position="111"/>
    </location>
</feature>
<evidence type="ECO:0000256" key="1">
    <source>
        <dbReference type="SAM" id="Phobius"/>
    </source>
</evidence>
<sequence>MRRLAIYNLKHGSGNRNVRPVKKNMESTTMTETKIYLDLAPELRRVLDDSGLTLEDVLRREGVDLPLRIGEAELPAAIEGERERDIGLVLMGAAGLTLSIGAAASMVILALSRFFRDRENAPKVAEKCVVQEITGADGKPRKVLVPEAQFIQPDQAASATEIDATLNLTDGAVVKFRSEDRPSP</sequence>
<dbReference type="Proteomes" id="UP000760480">
    <property type="component" value="Unassembled WGS sequence"/>
</dbReference>
<evidence type="ECO:0000313" key="2">
    <source>
        <dbReference type="EMBL" id="NMQ21143.1"/>
    </source>
</evidence>
<keyword evidence="1" id="KW-0472">Membrane</keyword>
<name>A0ABX1TNX3_9GAMM</name>
<evidence type="ECO:0000313" key="3">
    <source>
        <dbReference type="Proteomes" id="UP000760480"/>
    </source>
</evidence>
<accession>A0ABX1TNX3</accession>
<gene>
    <name evidence="2" type="ORF">E4P82_19250</name>
</gene>
<keyword evidence="3" id="KW-1185">Reference proteome</keyword>
<dbReference type="EMBL" id="SPMZ01000077">
    <property type="protein sequence ID" value="NMQ21143.1"/>
    <property type="molecule type" value="Genomic_DNA"/>
</dbReference>
<protein>
    <submittedName>
        <fullName evidence="2">Uncharacterized protein</fullName>
    </submittedName>
</protein>
<proteinExistence type="predicted"/>
<keyword evidence="1" id="KW-0812">Transmembrane</keyword>
<reference evidence="2 3" key="1">
    <citation type="submission" date="2019-03" db="EMBL/GenBank/DDBJ databases">
        <title>Metabolic reconstructions from genomes of highly enriched 'Candidatus Accumulibacter' and 'Candidatus Competibacter' bioreactor populations.</title>
        <authorList>
            <person name="Annavajhala M.K."/>
            <person name="Welles L."/>
            <person name="Abbas B."/>
            <person name="Sorokin D."/>
            <person name="Park H."/>
            <person name="Van Loosdrecht M."/>
            <person name="Chandran K."/>
        </authorList>
    </citation>
    <scope>NUCLEOTIDE SEQUENCE [LARGE SCALE GENOMIC DNA]</scope>
    <source>
        <strain evidence="2 3">SBR_G</strain>
    </source>
</reference>